<protein>
    <recommendedName>
        <fullName evidence="5">Cytosolic fatty-acid binding proteins domain-containing protein</fullName>
    </recommendedName>
</protein>
<dbReference type="InterPro" id="IPR040094">
    <property type="entry name" value="Lbp1-4"/>
</dbReference>
<evidence type="ECO:0000256" key="4">
    <source>
        <dbReference type="SAM" id="Phobius"/>
    </source>
</evidence>
<keyword evidence="2" id="KW-0813">Transport</keyword>
<feature type="transmembrane region" description="Helical" evidence="4">
    <location>
        <begin position="54"/>
        <end position="73"/>
    </location>
</feature>
<dbReference type="Proteomes" id="UP001176961">
    <property type="component" value="Unassembled WGS sequence"/>
</dbReference>
<dbReference type="InterPro" id="IPR012674">
    <property type="entry name" value="Calycin"/>
</dbReference>
<feature type="domain" description="Cytosolic fatty-acid binding proteins" evidence="5">
    <location>
        <begin position="79"/>
        <end position="96"/>
    </location>
</feature>
<dbReference type="PROSITE" id="PS00214">
    <property type="entry name" value="FABP"/>
    <property type="match status" value="1"/>
</dbReference>
<evidence type="ECO:0000256" key="3">
    <source>
        <dbReference type="ARBA" id="ARBA00023121"/>
    </source>
</evidence>
<dbReference type="Gene3D" id="2.40.128.20">
    <property type="match status" value="1"/>
</dbReference>
<dbReference type="GO" id="GO:0008289">
    <property type="term" value="F:lipid binding"/>
    <property type="evidence" value="ECO:0007669"/>
    <property type="project" value="UniProtKB-KW"/>
</dbReference>
<keyword evidence="4" id="KW-1133">Transmembrane helix</keyword>
<keyword evidence="4" id="KW-0812">Transmembrane</keyword>
<evidence type="ECO:0000256" key="1">
    <source>
        <dbReference type="ARBA" id="ARBA00008390"/>
    </source>
</evidence>
<keyword evidence="4" id="KW-0472">Membrane</keyword>
<sequence length="213" mass="24806">MVSKIKVLAPTATLDLHPSVRCEIDLIDMNVCSDIRIYSTPHILSTHSPLPRTMRFLFLLAICIATSLQMATIPDKFFGRFTLERSENFDEFLAAKGVNWIIRKMIQLASVTKVFAKNPVAGYNYENLTSKKNTLYHGWKLGETFEADGLDDKRHNITFTYENDTLNEKHVRLDDPNDKGETYHYNIDENDRLVLKMENNNITCRRWFKREKQ</sequence>
<dbReference type="SUPFAM" id="SSF50814">
    <property type="entry name" value="Lipocalins"/>
    <property type="match status" value="1"/>
</dbReference>
<dbReference type="PRINTS" id="PR00178">
    <property type="entry name" value="FATTYACIDBP"/>
</dbReference>
<dbReference type="PANTHER" id="PTHR22725">
    <property type="entry name" value="FATTY ACID-BINDING PROTEIN HOMOLOG 1-RELATED-RELATED"/>
    <property type="match status" value="1"/>
</dbReference>
<organism evidence="6 7">
    <name type="scientific">Cylicocyclus nassatus</name>
    <name type="common">Nematode worm</name>
    <dbReference type="NCBI Taxonomy" id="53992"/>
    <lineage>
        <taxon>Eukaryota</taxon>
        <taxon>Metazoa</taxon>
        <taxon>Ecdysozoa</taxon>
        <taxon>Nematoda</taxon>
        <taxon>Chromadorea</taxon>
        <taxon>Rhabditida</taxon>
        <taxon>Rhabditina</taxon>
        <taxon>Rhabditomorpha</taxon>
        <taxon>Strongyloidea</taxon>
        <taxon>Strongylidae</taxon>
        <taxon>Cylicocyclus</taxon>
    </lineage>
</organism>
<gene>
    <name evidence="6" type="ORF">CYNAS_LOCUS4132</name>
</gene>
<keyword evidence="7" id="KW-1185">Reference proteome</keyword>
<proteinExistence type="inferred from homology"/>
<dbReference type="CDD" id="cd00742">
    <property type="entry name" value="FABP"/>
    <property type="match status" value="1"/>
</dbReference>
<evidence type="ECO:0000313" key="7">
    <source>
        <dbReference type="Proteomes" id="UP001176961"/>
    </source>
</evidence>
<evidence type="ECO:0000256" key="2">
    <source>
        <dbReference type="ARBA" id="ARBA00022448"/>
    </source>
</evidence>
<evidence type="ECO:0000259" key="5">
    <source>
        <dbReference type="PROSITE" id="PS00214"/>
    </source>
</evidence>
<comment type="similarity">
    <text evidence="1">Belongs to the calycin superfamily. Fatty-acid binding protein (FABP) family.</text>
</comment>
<accession>A0AA36GH17</accession>
<dbReference type="PANTHER" id="PTHR22725:SF9">
    <property type="entry name" value="FATTY ACID-BINDING PROTEIN HOMOLOG 3"/>
    <property type="match status" value="1"/>
</dbReference>
<keyword evidence="3" id="KW-0446">Lipid-binding</keyword>
<dbReference type="AlphaFoldDB" id="A0AA36GH17"/>
<dbReference type="EMBL" id="CATQJL010000001">
    <property type="protein sequence ID" value="CAJ0592149.1"/>
    <property type="molecule type" value="Genomic_DNA"/>
</dbReference>
<comment type="caution">
    <text evidence="6">The sequence shown here is derived from an EMBL/GenBank/DDBJ whole genome shotgun (WGS) entry which is preliminary data.</text>
</comment>
<dbReference type="InterPro" id="IPR000463">
    <property type="entry name" value="Fatty_acid-bd"/>
</dbReference>
<evidence type="ECO:0000313" key="6">
    <source>
        <dbReference type="EMBL" id="CAJ0592149.1"/>
    </source>
</evidence>
<reference evidence="6" key="1">
    <citation type="submission" date="2023-07" db="EMBL/GenBank/DDBJ databases">
        <authorList>
            <consortium name="CYATHOMIX"/>
        </authorList>
    </citation>
    <scope>NUCLEOTIDE SEQUENCE</scope>
    <source>
        <strain evidence="6">N/A</strain>
    </source>
</reference>
<name>A0AA36GH17_CYLNA</name>